<dbReference type="VEuPathDB" id="AmoebaDB:ACA1_093330"/>
<dbReference type="Pfam" id="PF00071">
    <property type="entry name" value="Ras"/>
    <property type="match status" value="1"/>
</dbReference>
<keyword evidence="2" id="KW-0342">GTP-binding</keyword>
<dbReference type="InterPro" id="IPR020849">
    <property type="entry name" value="Small_GTPase_Ras-type"/>
</dbReference>
<dbReference type="GO" id="GO:0005525">
    <property type="term" value="F:GTP binding"/>
    <property type="evidence" value="ECO:0007669"/>
    <property type="project" value="UniProtKB-KW"/>
</dbReference>
<dbReference type="PRINTS" id="PR00449">
    <property type="entry name" value="RASTRNSFRMNG"/>
</dbReference>
<dbReference type="KEGG" id="acan:ACA1_093330"/>
<dbReference type="AlphaFoldDB" id="L8GIH0"/>
<dbReference type="EMBL" id="KB008103">
    <property type="protein sequence ID" value="ELR12787.1"/>
    <property type="molecule type" value="Genomic_DNA"/>
</dbReference>
<reference evidence="3 4" key="1">
    <citation type="journal article" date="2013" name="Genome Biol.">
        <title>Genome of Acanthamoeba castellanii highlights extensive lateral gene transfer and early evolution of tyrosine kinase signaling.</title>
        <authorList>
            <person name="Clarke M."/>
            <person name="Lohan A.J."/>
            <person name="Liu B."/>
            <person name="Lagkouvardos I."/>
            <person name="Roy S."/>
            <person name="Zafar N."/>
            <person name="Bertelli C."/>
            <person name="Schilde C."/>
            <person name="Kianianmomeni A."/>
            <person name="Burglin T.R."/>
            <person name="Frech C."/>
            <person name="Turcotte B."/>
            <person name="Kopec K.O."/>
            <person name="Synnott J.M."/>
            <person name="Choo C."/>
            <person name="Paponov I."/>
            <person name="Finkler A."/>
            <person name="Soon Heng Tan C."/>
            <person name="Hutchins A.P."/>
            <person name="Weinmeier T."/>
            <person name="Rattei T."/>
            <person name="Chu J.S."/>
            <person name="Gimenez G."/>
            <person name="Irimia M."/>
            <person name="Rigden D.J."/>
            <person name="Fitzpatrick D.A."/>
            <person name="Lorenzo-Morales J."/>
            <person name="Bateman A."/>
            <person name="Chiu C.H."/>
            <person name="Tang P."/>
            <person name="Hegemann P."/>
            <person name="Fromm H."/>
            <person name="Raoult D."/>
            <person name="Greub G."/>
            <person name="Miranda-Saavedra D."/>
            <person name="Chen N."/>
            <person name="Nash P."/>
            <person name="Ginger M.L."/>
            <person name="Horn M."/>
            <person name="Schaap P."/>
            <person name="Caler L."/>
            <person name="Loftus B."/>
        </authorList>
    </citation>
    <scope>NUCLEOTIDE SEQUENCE [LARGE SCALE GENOMIC DNA]</scope>
    <source>
        <strain evidence="3 4">Neff</strain>
    </source>
</reference>
<dbReference type="GO" id="GO:0016020">
    <property type="term" value="C:membrane"/>
    <property type="evidence" value="ECO:0007669"/>
    <property type="project" value="InterPro"/>
</dbReference>
<dbReference type="PROSITE" id="PS51421">
    <property type="entry name" value="RAS"/>
    <property type="match status" value="1"/>
</dbReference>
<dbReference type="InterPro" id="IPR001806">
    <property type="entry name" value="Small_GTPase"/>
</dbReference>
<dbReference type="GO" id="GO:0003924">
    <property type="term" value="F:GTPase activity"/>
    <property type="evidence" value="ECO:0007669"/>
    <property type="project" value="InterPro"/>
</dbReference>
<name>L8GIH0_ACACF</name>
<dbReference type="RefSeq" id="XP_004334800.1">
    <property type="nucleotide sequence ID" value="XM_004334752.1"/>
</dbReference>
<evidence type="ECO:0000256" key="1">
    <source>
        <dbReference type="ARBA" id="ARBA00022741"/>
    </source>
</evidence>
<dbReference type="SMART" id="SM00173">
    <property type="entry name" value="RAS"/>
    <property type="match status" value="1"/>
</dbReference>
<dbReference type="OrthoDB" id="265044at2759"/>
<protein>
    <submittedName>
        <fullName evidence="3">Ras subfamily protein</fullName>
    </submittedName>
</protein>
<sequence>MPFGTRFGRVRYAQKEEVADDYDAQHPQPHKGLALPILVCGKVRAGKGSLTLVMSGRFFGGPALRDESCSRRCTINGYDVMLNIFSSTSGCRKFMALTAPFIQTAKETSAFMFVYSVMDRSCFEFVYRSHWALIKRIKNGQPFSAVLVGNKSDVDKHVHKARKRQVSSREGAALARQMSAELGREVLFLETSAKLNDNVTTAFAGLAYAEMQRRGIFDPEPPPKPRSFYDYCVLS</sequence>
<keyword evidence="1" id="KW-0547">Nucleotide-binding</keyword>
<dbReference type="PROSITE" id="PS51419">
    <property type="entry name" value="RAB"/>
    <property type="match status" value="1"/>
</dbReference>
<organism evidence="3 4">
    <name type="scientific">Acanthamoeba castellanii (strain ATCC 30010 / Neff)</name>
    <dbReference type="NCBI Taxonomy" id="1257118"/>
    <lineage>
        <taxon>Eukaryota</taxon>
        <taxon>Amoebozoa</taxon>
        <taxon>Discosea</taxon>
        <taxon>Longamoebia</taxon>
        <taxon>Centramoebida</taxon>
        <taxon>Acanthamoebidae</taxon>
        <taxon>Acanthamoeba</taxon>
    </lineage>
</organism>
<evidence type="ECO:0000256" key="2">
    <source>
        <dbReference type="ARBA" id="ARBA00023134"/>
    </source>
</evidence>
<dbReference type="STRING" id="1257118.L8GIH0"/>
<dbReference type="SMART" id="SM00175">
    <property type="entry name" value="RAB"/>
    <property type="match status" value="1"/>
</dbReference>
<dbReference type="SUPFAM" id="SSF52540">
    <property type="entry name" value="P-loop containing nucleoside triphosphate hydrolases"/>
    <property type="match status" value="1"/>
</dbReference>
<evidence type="ECO:0000313" key="4">
    <source>
        <dbReference type="Proteomes" id="UP000011083"/>
    </source>
</evidence>
<dbReference type="Proteomes" id="UP000011083">
    <property type="component" value="Unassembled WGS sequence"/>
</dbReference>
<dbReference type="Gene3D" id="3.40.50.300">
    <property type="entry name" value="P-loop containing nucleotide triphosphate hydrolases"/>
    <property type="match status" value="1"/>
</dbReference>
<accession>L8GIH0</accession>
<gene>
    <name evidence="3" type="ORF">ACA1_093330</name>
</gene>
<keyword evidence="4" id="KW-1185">Reference proteome</keyword>
<dbReference type="GO" id="GO:0007165">
    <property type="term" value="P:signal transduction"/>
    <property type="evidence" value="ECO:0007669"/>
    <property type="project" value="InterPro"/>
</dbReference>
<evidence type="ECO:0000313" key="3">
    <source>
        <dbReference type="EMBL" id="ELR12787.1"/>
    </source>
</evidence>
<dbReference type="PANTHER" id="PTHR24070">
    <property type="entry name" value="RAS, DI-RAS, AND RHEB FAMILY MEMBERS OF SMALL GTPASE SUPERFAMILY"/>
    <property type="match status" value="1"/>
</dbReference>
<dbReference type="GeneID" id="14913523"/>
<proteinExistence type="predicted"/>
<dbReference type="InterPro" id="IPR027417">
    <property type="entry name" value="P-loop_NTPase"/>
</dbReference>